<organism evidence="2 3">
    <name type="scientific">Kibdelosporangium aridum</name>
    <dbReference type="NCBI Taxonomy" id="2030"/>
    <lineage>
        <taxon>Bacteria</taxon>
        <taxon>Bacillati</taxon>
        <taxon>Actinomycetota</taxon>
        <taxon>Actinomycetes</taxon>
        <taxon>Pseudonocardiales</taxon>
        <taxon>Pseudonocardiaceae</taxon>
        <taxon>Kibdelosporangium</taxon>
    </lineage>
</organism>
<dbReference type="Gene3D" id="3.40.50.300">
    <property type="entry name" value="P-loop containing nucleotide triphosphate hydrolases"/>
    <property type="match status" value="1"/>
</dbReference>
<name>A0A1W2G0I0_KIBAR</name>
<dbReference type="InterPro" id="IPR036388">
    <property type="entry name" value="WH-like_DNA-bd_sf"/>
</dbReference>
<gene>
    <name evidence="2" type="ORF">SAMN05661093_11109</name>
</gene>
<proteinExistence type="predicted"/>
<dbReference type="SUPFAM" id="SSF46894">
    <property type="entry name" value="C-terminal effector domain of the bipartite response regulators"/>
    <property type="match status" value="1"/>
</dbReference>
<sequence length="781" mass="84696">MPPTAPGKAGNLPLELTSFVGRRREVTEAKQALSASRLVTLTGVGGIGKSRLALRVAAQVQRAFDDGVWLVELGELQDPALVEHTMANTLGLREQATLGPGQQEGRPPIARLTEYLAARQVLLVLDNCEHLVDAVAKLVDALLRTCPGLQVLATSRQRLGIGGEVTLPVPPLPVPDPRPPHSLRGLSQSAAVALFVERAVAVVPEFCLTADDQGAVAQLCHRTEGLPLAIELAAARLPALSPQEILHRLSDRFRLLGAGPRGAPARQRTLRACIEWSYGLCTCVEQLLWARLTVFVGGFELEAAEGICAGDNLASEDVLDLVTSLVDKSILIRQDGGTVRYRMLDTIREYGQGKRRESGQDTALRRRHRDWHAALVAGADAEWISARQVDWFARLRREYPNIRAALEFCLTEPGEAGAALRIATSLYPYWLGRGLLSEGRHWLDQALAQQPRPCADRARALYAASMLAGQQSDIAAASALVQEGQQVAEQLGDASTRALFTLASGYVAGYQGDFPRSVALLDAALKAFRAENNIPRLLEALFALAVYSGVQGDAARALACHEEVLAITEPRGEVWYRSLSLWAAGLAVWQQGDRRRAVGLVQESLRLKRLVNDLLGIAWCLEALAWIAAGAPDLRRAATLLGAAQELWQAIGASPATVRHLLGYHDECEQRTRRVLGERGFQAAFQRGAGLSLADAIGYALNEKPQAAPPPASATTTLTRREQQVAELVAQGLTNKQIAARLVIAQRTAEGHVENILAKLGFTTRTQLATWGIEQRESRER</sequence>
<dbReference type="Gene3D" id="1.10.10.10">
    <property type="entry name" value="Winged helix-like DNA-binding domain superfamily/Winged helix DNA-binding domain"/>
    <property type="match status" value="1"/>
</dbReference>
<dbReference type="Pfam" id="PF00931">
    <property type="entry name" value="NB-ARC"/>
    <property type="match status" value="1"/>
</dbReference>
<evidence type="ECO:0000259" key="1">
    <source>
        <dbReference type="PROSITE" id="PS50043"/>
    </source>
</evidence>
<dbReference type="Proteomes" id="UP000192674">
    <property type="component" value="Unassembled WGS sequence"/>
</dbReference>
<dbReference type="SMART" id="SM00421">
    <property type="entry name" value="HTH_LUXR"/>
    <property type="match status" value="1"/>
</dbReference>
<dbReference type="InterPro" id="IPR016032">
    <property type="entry name" value="Sig_transdc_resp-reg_C-effctor"/>
</dbReference>
<protein>
    <submittedName>
        <fullName evidence="2">Predicted ATPase</fullName>
    </submittedName>
</protein>
<dbReference type="Pfam" id="PF00196">
    <property type="entry name" value="GerE"/>
    <property type="match status" value="1"/>
</dbReference>
<dbReference type="RefSeq" id="WP_084435020.1">
    <property type="nucleotide sequence ID" value="NZ_FWXV01000026.1"/>
</dbReference>
<dbReference type="GO" id="GO:0043531">
    <property type="term" value="F:ADP binding"/>
    <property type="evidence" value="ECO:0007669"/>
    <property type="project" value="InterPro"/>
</dbReference>
<dbReference type="AlphaFoldDB" id="A0A1W2G0I0"/>
<feature type="domain" description="HTH luxR-type" evidence="1">
    <location>
        <begin position="711"/>
        <end position="776"/>
    </location>
</feature>
<dbReference type="Gene3D" id="1.25.40.10">
    <property type="entry name" value="Tetratricopeptide repeat domain"/>
    <property type="match status" value="1"/>
</dbReference>
<dbReference type="InterPro" id="IPR000792">
    <property type="entry name" value="Tscrpt_reg_LuxR_C"/>
</dbReference>
<dbReference type="PRINTS" id="PR00038">
    <property type="entry name" value="HTHLUXR"/>
</dbReference>
<dbReference type="EMBL" id="FWXV01000026">
    <property type="protein sequence ID" value="SMD27502.1"/>
    <property type="molecule type" value="Genomic_DNA"/>
</dbReference>
<accession>A0A1W2G0I0</accession>
<dbReference type="PANTHER" id="PTHR47691">
    <property type="entry name" value="REGULATOR-RELATED"/>
    <property type="match status" value="1"/>
</dbReference>
<keyword evidence="3" id="KW-1185">Reference proteome</keyword>
<evidence type="ECO:0000313" key="3">
    <source>
        <dbReference type="Proteomes" id="UP000192674"/>
    </source>
</evidence>
<dbReference type="PANTHER" id="PTHR47691:SF3">
    <property type="entry name" value="HTH-TYPE TRANSCRIPTIONAL REGULATOR RV0890C-RELATED"/>
    <property type="match status" value="1"/>
</dbReference>
<dbReference type="SUPFAM" id="SSF48452">
    <property type="entry name" value="TPR-like"/>
    <property type="match status" value="1"/>
</dbReference>
<dbReference type="PRINTS" id="PR00364">
    <property type="entry name" value="DISEASERSIST"/>
</dbReference>
<dbReference type="GO" id="GO:0006355">
    <property type="term" value="P:regulation of DNA-templated transcription"/>
    <property type="evidence" value="ECO:0007669"/>
    <property type="project" value="InterPro"/>
</dbReference>
<dbReference type="GO" id="GO:0003677">
    <property type="term" value="F:DNA binding"/>
    <property type="evidence" value="ECO:0007669"/>
    <property type="project" value="InterPro"/>
</dbReference>
<dbReference type="InterPro" id="IPR002182">
    <property type="entry name" value="NB-ARC"/>
</dbReference>
<evidence type="ECO:0000313" key="2">
    <source>
        <dbReference type="EMBL" id="SMD27502.1"/>
    </source>
</evidence>
<dbReference type="PROSITE" id="PS50043">
    <property type="entry name" value="HTH_LUXR_2"/>
    <property type="match status" value="1"/>
</dbReference>
<dbReference type="CDD" id="cd06170">
    <property type="entry name" value="LuxR_C_like"/>
    <property type="match status" value="1"/>
</dbReference>
<dbReference type="SUPFAM" id="SSF52540">
    <property type="entry name" value="P-loop containing nucleoside triphosphate hydrolases"/>
    <property type="match status" value="1"/>
</dbReference>
<dbReference type="InterPro" id="IPR011990">
    <property type="entry name" value="TPR-like_helical_dom_sf"/>
</dbReference>
<reference evidence="2 3" key="1">
    <citation type="submission" date="2017-04" db="EMBL/GenBank/DDBJ databases">
        <authorList>
            <person name="Afonso C.L."/>
            <person name="Miller P.J."/>
            <person name="Scott M.A."/>
            <person name="Spackman E."/>
            <person name="Goraichik I."/>
            <person name="Dimitrov K.M."/>
            <person name="Suarez D.L."/>
            <person name="Swayne D.E."/>
        </authorList>
    </citation>
    <scope>NUCLEOTIDE SEQUENCE [LARGE SCALE GENOMIC DNA]</scope>
    <source>
        <strain evidence="2 3">DSM 43828</strain>
    </source>
</reference>
<dbReference type="InterPro" id="IPR027417">
    <property type="entry name" value="P-loop_NTPase"/>
</dbReference>